<accession>A0ABS4GQB6</accession>
<feature type="transmembrane region" description="Helical" evidence="7">
    <location>
        <begin position="35"/>
        <end position="58"/>
    </location>
</feature>
<feature type="transmembrane region" description="Helical" evidence="7">
    <location>
        <begin position="79"/>
        <end position="102"/>
    </location>
</feature>
<comment type="caution">
    <text evidence="11">The sequence shown here is derived from an EMBL/GenBank/DDBJ whole genome shotgun (WGS) entry which is preliminary data.</text>
</comment>
<dbReference type="PANTHER" id="PTHR30460">
    <property type="entry name" value="MODERATE CONDUCTANCE MECHANOSENSITIVE CHANNEL YBIO"/>
    <property type="match status" value="1"/>
</dbReference>
<dbReference type="SUPFAM" id="SSF82689">
    <property type="entry name" value="Mechanosensitive channel protein MscS (YggB), C-terminal domain"/>
    <property type="match status" value="1"/>
</dbReference>
<dbReference type="SUPFAM" id="SSF50182">
    <property type="entry name" value="Sm-like ribonucleoproteins"/>
    <property type="match status" value="1"/>
</dbReference>
<protein>
    <submittedName>
        <fullName evidence="11">Small conductance mechanosensitive channel</fullName>
    </submittedName>
</protein>
<proteinExistence type="inferred from homology"/>
<comment type="subcellular location">
    <subcellularLocation>
        <location evidence="1">Cell membrane</location>
        <topology evidence="1">Multi-pass membrane protein</topology>
    </subcellularLocation>
</comment>
<feature type="transmembrane region" description="Helical" evidence="7">
    <location>
        <begin position="108"/>
        <end position="127"/>
    </location>
</feature>
<keyword evidence="12" id="KW-1185">Reference proteome</keyword>
<dbReference type="InterPro" id="IPR011014">
    <property type="entry name" value="MscS_channel_TM-2"/>
</dbReference>
<name>A0ABS4GQB6_9BACL</name>
<evidence type="ECO:0000256" key="7">
    <source>
        <dbReference type="SAM" id="Phobius"/>
    </source>
</evidence>
<evidence type="ECO:0000313" key="12">
    <source>
        <dbReference type="Proteomes" id="UP001519343"/>
    </source>
</evidence>
<gene>
    <name evidence="11" type="ORF">J2Z37_002323</name>
</gene>
<dbReference type="Pfam" id="PF21088">
    <property type="entry name" value="MS_channel_1st"/>
    <property type="match status" value="1"/>
</dbReference>
<keyword evidence="3" id="KW-1003">Cell membrane</keyword>
<dbReference type="InterPro" id="IPR006685">
    <property type="entry name" value="MscS_channel_2nd"/>
</dbReference>
<keyword evidence="6 7" id="KW-0472">Membrane</keyword>
<dbReference type="EMBL" id="JAGGKT010000006">
    <property type="protein sequence ID" value="MBP1932322.1"/>
    <property type="molecule type" value="Genomic_DNA"/>
</dbReference>
<evidence type="ECO:0000259" key="9">
    <source>
        <dbReference type="Pfam" id="PF21082"/>
    </source>
</evidence>
<evidence type="ECO:0000259" key="8">
    <source>
        <dbReference type="Pfam" id="PF00924"/>
    </source>
</evidence>
<dbReference type="Proteomes" id="UP001519343">
    <property type="component" value="Unassembled WGS sequence"/>
</dbReference>
<evidence type="ECO:0000256" key="1">
    <source>
        <dbReference type="ARBA" id="ARBA00004651"/>
    </source>
</evidence>
<dbReference type="Pfam" id="PF00924">
    <property type="entry name" value="MS_channel_2nd"/>
    <property type="match status" value="1"/>
</dbReference>
<evidence type="ECO:0000259" key="10">
    <source>
        <dbReference type="Pfam" id="PF21088"/>
    </source>
</evidence>
<sequence length="297" mass="33458">MENQLTESAHWFESIYMGIYEQVTNTDLWMTVGQAIFKIIFIIIIARILVNLVSNSVNRIFRKREKLQLNERRVETMRSLVNNVTSYVIYFVAILLILAQFGFNLGPVLASAGVVGLAVGFGAQNLVRDVITGFFIIFEDQFAVGDYIQTGQFFGEVKEIGLRITKIKGYTGEIFIIPNGSITEVTNFSIQNSLAVLDVRVAYEEDVDQVIEILNQSLKDAPTIIEDIIATPEVVGVQDLGPSEVLIRVTAECKPMAHFAANRKLRSLVKKIFEEKGIEIPYPRLVTMPQKDMKNFL</sequence>
<evidence type="ECO:0000256" key="5">
    <source>
        <dbReference type="ARBA" id="ARBA00022989"/>
    </source>
</evidence>
<dbReference type="Pfam" id="PF21082">
    <property type="entry name" value="MS_channel_3rd"/>
    <property type="match status" value="1"/>
</dbReference>
<dbReference type="InterPro" id="IPR049142">
    <property type="entry name" value="MS_channel_1st"/>
</dbReference>
<keyword evidence="5 7" id="KW-1133">Transmembrane helix</keyword>
<dbReference type="InterPro" id="IPR023408">
    <property type="entry name" value="MscS_beta-dom_sf"/>
</dbReference>
<dbReference type="InterPro" id="IPR049278">
    <property type="entry name" value="MS_channel_C"/>
</dbReference>
<feature type="domain" description="Mechanosensitive ion channel transmembrane helices 2/3" evidence="10">
    <location>
        <begin position="83"/>
        <end position="124"/>
    </location>
</feature>
<feature type="domain" description="Mechanosensitive ion channel MscS" evidence="8">
    <location>
        <begin position="125"/>
        <end position="189"/>
    </location>
</feature>
<keyword evidence="4 7" id="KW-0812">Transmembrane</keyword>
<evidence type="ECO:0000256" key="4">
    <source>
        <dbReference type="ARBA" id="ARBA00022692"/>
    </source>
</evidence>
<comment type="similarity">
    <text evidence="2">Belongs to the MscS (TC 1.A.23) family.</text>
</comment>
<dbReference type="Gene3D" id="1.10.287.1260">
    <property type="match status" value="1"/>
</dbReference>
<evidence type="ECO:0000256" key="6">
    <source>
        <dbReference type="ARBA" id="ARBA00023136"/>
    </source>
</evidence>
<dbReference type="Gene3D" id="3.30.70.100">
    <property type="match status" value="1"/>
</dbReference>
<evidence type="ECO:0000256" key="3">
    <source>
        <dbReference type="ARBA" id="ARBA00022475"/>
    </source>
</evidence>
<reference evidence="11 12" key="1">
    <citation type="submission" date="2021-03" db="EMBL/GenBank/DDBJ databases">
        <title>Genomic Encyclopedia of Type Strains, Phase IV (KMG-IV): sequencing the most valuable type-strain genomes for metagenomic binning, comparative biology and taxonomic classification.</title>
        <authorList>
            <person name="Goeker M."/>
        </authorList>
    </citation>
    <scope>NUCLEOTIDE SEQUENCE [LARGE SCALE GENOMIC DNA]</scope>
    <source>
        <strain evidence="11 12">DSM 24738</strain>
    </source>
</reference>
<dbReference type="InterPro" id="IPR010920">
    <property type="entry name" value="LSM_dom_sf"/>
</dbReference>
<feature type="domain" description="Mechanosensitive ion channel MscS C-terminal" evidence="9">
    <location>
        <begin position="196"/>
        <end position="280"/>
    </location>
</feature>
<dbReference type="SUPFAM" id="SSF82861">
    <property type="entry name" value="Mechanosensitive channel protein MscS (YggB), transmembrane region"/>
    <property type="match status" value="1"/>
</dbReference>
<dbReference type="InterPro" id="IPR011066">
    <property type="entry name" value="MscS_channel_C_sf"/>
</dbReference>
<dbReference type="Gene3D" id="2.30.30.60">
    <property type="match status" value="1"/>
</dbReference>
<dbReference type="InterPro" id="IPR045276">
    <property type="entry name" value="YbiO_bact"/>
</dbReference>
<organism evidence="11 12">
    <name type="scientific">Ammoniphilus resinae</name>
    <dbReference type="NCBI Taxonomy" id="861532"/>
    <lineage>
        <taxon>Bacteria</taxon>
        <taxon>Bacillati</taxon>
        <taxon>Bacillota</taxon>
        <taxon>Bacilli</taxon>
        <taxon>Bacillales</taxon>
        <taxon>Paenibacillaceae</taxon>
        <taxon>Aneurinibacillus group</taxon>
        <taxon>Ammoniphilus</taxon>
    </lineage>
</organism>
<dbReference type="PANTHER" id="PTHR30460:SF0">
    <property type="entry name" value="MODERATE CONDUCTANCE MECHANOSENSITIVE CHANNEL YBIO"/>
    <property type="match status" value="1"/>
</dbReference>
<evidence type="ECO:0000256" key="2">
    <source>
        <dbReference type="ARBA" id="ARBA00008017"/>
    </source>
</evidence>
<evidence type="ECO:0000313" key="11">
    <source>
        <dbReference type="EMBL" id="MBP1932322.1"/>
    </source>
</evidence>